<evidence type="ECO:0000313" key="2">
    <source>
        <dbReference type="EMBL" id="PRH38403.1"/>
    </source>
</evidence>
<protein>
    <submittedName>
        <fullName evidence="2">Uncharacterized protein</fullName>
    </submittedName>
</protein>
<name>A0AA44XU53_BURVI</name>
<accession>A0AA44XU53</accession>
<keyword evidence="4" id="KW-1185">Reference proteome</keyword>
<organism evidence="2 3">
    <name type="scientific">Burkholderia vietnamiensis</name>
    <dbReference type="NCBI Taxonomy" id="60552"/>
    <lineage>
        <taxon>Bacteria</taxon>
        <taxon>Pseudomonadati</taxon>
        <taxon>Pseudomonadota</taxon>
        <taxon>Betaproteobacteria</taxon>
        <taxon>Burkholderiales</taxon>
        <taxon>Burkholderiaceae</taxon>
        <taxon>Burkholderia</taxon>
        <taxon>Burkholderia cepacia complex</taxon>
    </lineage>
</organism>
<reference evidence="2 3" key="1">
    <citation type="submission" date="2018-03" db="EMBL/GenBank/DDBJ databases">
        <authorList>
            <person name="Nguyen K."/>
            <person name="Fouts D."/>
            <person name="Sutton G."/>
        </authorList>
    </citation>
    <scope>NUCLEOTIDE SEQUENCE [LARGE SCALE GENOMIC DNA]</scope>
    <source>
        <strain evidence="2 3">AU3578</strain>
    </source>
</reference>
<evidence type="ECO:0000313" key="3">
    <source>
        <dbReference type="Proteomes" id="UP000237632"/>
    </source>
</evidence>
<gene>
    <name evidence="2" type="ORF">C6T65_31640</name>
    <name evidence="1" type="ORF">I5589_19545</name>
</gene>
<sequence length="69" mass="7379">MPDAHSIHESGRIIRRPDASKNLDVRQIIIAKSDVRHIVAGQFHAAGRVPEAGATSAAPLDVRATIAFV</sequence>
<dbReference type="Proteomes" id="UP000237632">
    <property type="component" value="Unassembled WGS sequence"/>
</dbReference>
<reference evidence="1 4" key="2">
    <citation type="submission" date="2020-11" db="EMBL/GenBank/DDBJ databases">
        <title>Enhanced detection system for hospital associated transmission using whole genome sequencing surveillance.</title>
        <authorList>
            <person name="Harrison L.H."/>
            <person name="Van Tyne D."/>
            <person name="Marsh J.W."/>
            <person name="Griffith M.P."/>
            <person name="Snyder D.J."/>
            <person name="Cooper V.S."/>
            <person name="Mustapha M."/>
        </authorList>
    </citation>
    <scope>NUCLEOTIDE SEQUENCE [LARGE SCALE GENOMIC DNA]</scope>
    <source>
        <strain evidence="1 4">BC00020</strain>
    </source>
</reference>
<dbReference type="EMBL" id="PVHK01000239">
    <property type="protein sequence ID" value="PRH38403.1"/>
    <property type="molecule type" value="Genomic_DNA"/>
</dbReference>
<dbReference type="EMBL" id="JADVKH010000046">
    <property type="protein sequence ID" value="MBJ9689274.1"/>
    <property type="molecule type" value="Genomic_DNA"/>
</dbReference>
<dbReference type="AlphaFoldDB" id="A0AA44XU53"/>
<dbReference type="Proteomes" id="UP000808215">
    <property type="component" value="Unassembled WGS sequence"/>
</dbReference>
<comment type="caution">
    <text evidence="2">The sequence shown here is derived from an EMBL/GenBank/DDBJ whole genome shotgun (WGS) entry which is preliminary data.</text>
</comment>
<evidence type="ECO:0000313" key="4">
    <source>
        <dbReference type="Proteomes" id="UP000808215"/>
    </source>
</evidence>
<proteinExistence type="predicted"/>
<dbReference type="RefSeq" id="WP_080484203.1">
    <property type="nucleotide sequence ID" value="NZ_CADEQL010000015.1"/>
</dbReference>
<dbReference type="GeneID" id="45684045"/>
<evidence type="ECO:0000313" key="1">
    <source>
        <dbReference type="EMBL" id="MBJ9689274.1"/>
    </source>
</evidence>